<gene>
    <name evidence="3" type="ORF">DL546_009144</name>
</gene>
<proteinExistence type="predicted"/>
<dbReference type="InterPro" id="IPR058925">
    <property type="entry name" value="zf-C2H2_AcuF"/>
</dbReference>
<organism evidence="3 4">
    <name type="scientific">Coniochaeta pulveracea</name>
    <dbReference type="NCBI Taxonomy" id="177199"/>
    <lineage>
        <taxon>Eukaryota</taxon>
        <taxon>Fungi</taxon>
        <taxon>Dikarya</taxon>
        <taxon>Ascomycota</taxon>
        <taxon>Pezizomycotina</taxon>
        <taxon>Sordariomycetes</taxon>
        <taxon>Sordariomycetidae</taxon>
        <taxon>Coniochaetales</taxon>
        <taxon>Coniochaetaceae</taxon>
        <taxon>Coniochaeta</taxon>
    </lineage>
</organism>
<feature type="compositionally biased region" description="Basic and acidic residues" evidence="1">
    <location>
        <begin position="511"/>
        <end position="524"/>
    </location>
</feature>
<feature type="region of interest" description="Disordered" evidence="1">
    <location>
        <begin position="103"/>
        <end position="122"/>
    </location>
</feature>
<comment type="caution">
    <text evidence="3">The sequence shown here is derived from an EMBL/GenBank/DDBJ whole genome shotgun (WGS) entry which is preliminary data.</text>
</comment>
<dbReference type="Pfam" id="PF26082">
    <property type="entry name" value="zf-C2H2_AcuF"/>
    <property type="match status" value="1"/>
</dbReference>
<dbReference type="OrthoDB" id="6133115at2759"/>
<dbReference type="AlphaFoldDB" id="A0A420YM23"/>
<feature type="compositionally biased region" description="Basic and acidic residues" evidence="1">
    <location>
        <begin position="677"/>
        <end position="689"/>
    </location>
</feature>
<protein>
    <recommendedName>
        <fullName evidence="2">Oxidoreductase acuF-like C2H2 type zinc-finger domain-containing protein</fullName>
    </recommendedName>
</protein>
<sequence>MSDQVLGWTIYDRSRVAKTGFLQLLSEVKSKEADQRSSIQSGSILDLLDRFQLWAGTLGALQPPSRKLSLDERLLDAADIRGQICDYLDDLVGAVQDLSRIVSGDSPNRNMHGGSDDEEEADINETPEDEAHMMLEVISESLRSLFRIAVLVRQASPQDRFKLALHSAPAIPDAFDVTLIEHKYTKLTNINSRWLVNRLGSAIAKRRHFLNYRRDHKSRRSVGHAELSTKVGNRTESQSSKATKFVKANYGDLGSLQVQDDEPDDATSSVAPTASDTEALLKLPRLLDLSPDGQEFECPICFTLQEFTSEEAWTSHAYRDLRPYVCTFNGENCKNRLFEDRNSWFEHELQYHRSHYTCSLCKEGPFTSTSTIVSHIEWYHGTFASDQMSMLVDSGKQVPAYFDSWDCPFCDDWVETPRIHDNRKGKHVSGSKARVMVSSTQFQSHVATHQEQLAVFAFLGATGQTASRSAGAADSLSMDTLSTRVSGVDDQTGSPSRESHHTQSLETVDSLSEHSAHNAEEGRRAVYSVDKQSQGRLQEDSLWDSAGEEHITAGIEEEQIEEDESTDNREGSNDDTHDGLPAFTRMNLNGLDVDSLDLYNIDWEYDAEPGVVLIKRSGPMWEQALLLNHTQKTRFHRETQGKLSKQGKPSDMPESQVTMTLFTESDPSSSSVPATVDHPRPRELGKQDEPEQVQVTASDSGASHGALKIKSHDREQNQDEDLAGQDDGGPSTGPTGEGSFACDQCDQVFEQDHELQQYVHRFWTDSDKHYSV</sequence>
<evidence type="ECO:0000256" key="1">
    <source>
        <dbReference type="SAM" id="MobiDB-lite"/>
    </source>
</evidence>
<feature type="compositionally biased region" description="Acidic residues" evidence="1">
    <location>
        <begin position="555"/>
        <end position="565"/>
    </location>
</feature>
<feature type="compositionally biased region" description="Polar residues" evidence="1">
    <location>
        <begin position="230"/>
        <end position="240"/>
    </location>
</feature>
<evidence type="ECO:0000313" key="3">
    <source>
        <dbReference type="EMBL" id="RKU48930.1"/>
    </source>
</evidence>
<dbReference type="PANTHER" id="PTHR35391:SF7">
    <property type="entry name" value="C2H2-TYPE DOMAIN-CONTAINING PROTEIN"/>
    <property type="match status" value="1"/>
</dbReference>
<dbReference type="PANTHER" id="PTHR35391">
    <property type="entry name" value="C2H2-TYPE DOMAIN-CONTAINING PROTEIN-RELATED"/>
    <property type="match status" value="1"/>
</dbReference>
<evidence type="ECO:0000259" key="2">
    <source>
        <dbReference type="Pfam" id="PF26082"/>
    </source>
</evidence>
<evidence type="ECO:0000313" key="4">
    <source>
        <dbReference type="Proteomes" id="UP000275385"/>
    </source>
</evidence>
<dbReference type="STRING" id="177199.A0A420YM23"/>
<feature type="region of interest" description="Disordered" evidence="1">
    <location>
        <begin position="632"/>
        <end position="743"/>
    </location>
</feature>
<name>A0A420YM23_9PEZI</name>
<feature type="compositionally biased region" description="Polar residues" evidence="1">
    <location>
        <begin position="653"/>
        <end position="673"/>
    </location>
</feature>
<dbReference type="EMBL" id="QVQW01000003">
    <property type="protein sequence ID" value="RKU48930.1"/>
    <property type="molecule type" value="Genomic_DNA"/>
</dbReference>
<keyword evidence="4" id="KW-1185">Reference proteome</keyword>
<feature type="region of interest" description="Disordered" evidence="1">
    <location>
        <begin position="485"/>
        <end position="580"/>
    </location>
</feature>
<feature type="compositionally biased region" description="Basic and acidic residues" evidence="1">
    <location>
        <begin position="566"/>
        <end position="578"/>
    </location>
</feature>
<reference evidence="3 4" key="1">
    <citation type="submission" date="2018-08" db="EMBL/GenBank/DDBJ databases">
        <title>Draft genome of the lignicolous fungus Coniochaeta pulveracea.</title>
        <authorList>
            <person name="Borstlap C.J."/>
            <person name="De Witt R.N."/>
            <person name="Botha A."/>
            <person name="Volschenk H."/>
        </authorList>
    </citation>
    <scope>NUCLEOTIDE SEQUENCE [LARGE SCALE GENOMIC DNA]</scope>
    <source>
        <strain evidence="3 4">CAB683</strain>
    </source>
</reference>
<feature type="region of interest" description="Disordered" evidence="1">
    <location>
        <begin position="221"/>
        <end position="240"/>
    </location>
</feature>
<accession>A0A420YM23</accession>
<feature type="compositionally biased region" description="Polar residues" evidence="1">
    <location>
        <begin position="485"/>
        <end position="496"/>
    </location>
</feature>
<feature type="domain" description="Oxidoreductase acuF-like C2H2 type zinc-finger" evidence="2">
    <location>
        <begin position="293"/>
        <end position="321"/>
    </location>
</feature>
<dbReference type="Proteomes" id="UP000275385">
    <property type="component" value="Unassembled WGS sequence"/>
</dbReference>